<dbReference type="EMBL" id="RXIC02000025">
    <property type="protein sequence ID" value="KAB1207610.1"/>
    <property type="molecule type" value="Genomic_DNA"/>
</dbReference>
<dbReference type="SUPFAM" id="SSF49879">
    <property type="entry name" value="SMAD/FHA domain"/>
    <property type="match status" value="1"/>
</dbReference>
<evidence type="ECO:0000259" key="3">
    <source>
        <dbReference type="PROSITE" id="PS50006"/>
    </source>
</evidence>
<evidence type="ECO:0000313" key="5">
    <source>
        <dbReference type="Proteomes" id="UP000516437"/>
    </source>
</evidence>
<organism evidence="4 5">
    <name type="scientific">Morella rubra</name>
    <name type="common">Chinese bayberry</name>
    <dbReference type="NCBI Taxonomy" id="262757"/>
    <lineage>
        <taxon>Eukaryota</taxon>
        <taxon>Viridiplantae</taxon>
        <taxon>Streptophyta</taxon>
        <taxon>Embryophyta</taxon>
        <taxon>Tracheophyta</taxon>
        <taxon>Spermatophyta</taxon>
        <taxon>Magnoliopsida</taxon>
        <taxon>eudicotyledons</taxon>
        <taxon>Gunneridae</taxon>
        <taxon>Pentapetalae</taxon>
        <taxon>rosids</taxon>
        <taxon>fabids</taxon>
        <taxon>Fagales</taxon>
        <taxon>Myricaceae</taxon>
        <taxon>Morella</taxon>
    </lineage>
</organism>
<sequence>MKHLDLSYTNTTNVNKRSGSCILAFPNKKKSREAAAAALVRLEHLRAPFISTTICLEPDQPYTIGRNARLCQLVFDDLRVSKQHCQILFDASLRKLYLLDGVFSFSPTSSTSSSVANKSANRLVDTDNAERARIRASLNGVFVNGIRIGKGMVMELSAGDEVLLVSPNAPGLCDYELRIGFLIKKIVFEGDLLQARNDGPLLVTSQGHSQGPMSNGKVNKRIFALKANESAFARSKYDDLIQRANSLSVQCRNILNSEDPISYIRRCPFSYCKLDVTYPSELQVKSNVPGYGQESLPCESSSINLNPADIRSGKLQSGSIADHLGLEVVAVKLNSLHQTLNFSLEGHHPRHKEDFGVPSENSINSKNSSFQSLCSVGKETPHSDVVVHKAICGNNCPPPGKSFYLNRLEVMYDSSSSHNAVVSLPELLYPVESVSGIFIATFTSDILWFLSYCEIPCQLPVTLVCHNTERCWSSGPDKRSSVPYPDFPNLVVVYPPFPEAVAFGNDSKKQGIACHHPKFFVLQRDNSVRVIITSANLVAKQWNRVTNTVWWQDFPRTSSPDYSSLFTQIHDGEKNKDPKSDFAAQLASFMASLLSDVPSQAHWILELAKYDFVGAKGHLIASVPGVHSYRAPSMTETRQLYAVNHLASGSLGGKFVGSVEASVVGLSHFFRTAADSSGAQLKKLADFLRKSCEKAYPMLIIVLRRTKNVPADANAVSVLVPNPNELSKGGIGFPVNCIWQCGVPLKVAFFPRWMAALKGIMTSYDLSNQKKNRRIIVRLVLCKHDRKLDYHG</sequence>
<feature type="domain" description="FHA" evidence="3">
    <location>
        <begin position="62"/>
        <end position="148"/>
    </location>
</feature>
<protein>
    <submittedName>
        <fullName evidence="4">Tyrosyl-DNA phosphodiesterase 1</fullName>
    </submittedName>
</protein>
<dbReference type="GO" id="GO:0005634">
    <property type="term" value="C:nucleus"/>
    <property type="evidence" value="ECO:0007669"/>
    <property type="project" value="InterPro"/>
</dbReference>
<dbReference type="InterPro" id="IPR000253">
    <property type="entry name" value="FHA_dom"/>
</dbReference>
<dbReference type="AlphaFoldDB" id="A0A6A1V8V6"/>
<dbReference type="CDD" id="cd00060">
    <property type="entry name" value="FHA"/>
    <property type="match status" value="1"/>
</dbReference>
<dbReference type="InterPro" id="IPR010347">
    <property type="entry name" value="Tdp1"/>
</dbReference>
<dbReference type="SMART" id="SM00240">
    <property type="entry name" value="FHA"/>
    <property type="match status" value="1"/>
</dbReference>
<dbReference type="CDD" id="cd09122">
    <property type="entry name" value="PLDc_Tdp1_1"/>
    <property type="match status" value="1"/>
</dbReference>
<dbReference type="OrthoDB" id="47785at2759"/>
<evidence type="ECO:0000313" key="4">
    <source>
        <dbReference type="EMBL" id="KAB1207610.1"/>
    </source>
</evidence>
<reference evidence="4 5" key="1">
    <citation type="journal article" date="2019" name="Plant Biotechnol. J.">
        <title>The red bayberry genome and genetic basis of sex determination.</title>
        <authorList>
            <person name="Jia H.M."/>
            <person name="Jia H.J."/>
            <person name="Cai Q.L."/>
            <person name="Wang Y."/>
            <person name="Zhao H.B."/>
            <person name="Yang W.F."/>
            <person name="Wang G.Y."/>
            <person name="Li Y.H."/>
            <person name="Zhan D.L."/>
            <person name="Shen Y.T."/>
            <person name="Niu Q.F."/>
            <person name="Chang L."/>
            <person name="Qiu J."/>
            <person name="Zhao L."/>
            <person name="Xie H.B."/>
            <person name="Fu W.Y."/>
            <person name="Jin J."/>
            <person name="Li X.W."/>
            <person name="Jiao Y."/>
            <person name="Zhou C.C."/>
            <person name="Tu T."/>
            <person name="Chai C.Y."/>
            <person name="Gao J.L."/>
            <person name="Fan L.J."/>
            <person name="van de Weg E."/>
            <person name="Wang J.Y."/>
            <person name="Gao Z.S."/>
        </authorList>
    </citation>
    <scope>NUCLEOTIDE SEQUENCE [LARGE SCALE GENOMIC DNA]</scope>
    <source>
        <tissue evidence="4">Leaves</tissue>
    </source>
</reference>
<keyword evidence="5" id="KW-1185">Reference proteome</keyword>
<dbReference type="PANTHER" id="PTHR12415:SF3">
    <property type="entry name" value="OS04G0403400 PROTEIN"/>
    <property type="match status" value="1"/>
</dbReference>
<dbReference type="Proteomes" id="UP000516437">
    <property type="component" value="Chromosome 7"/>
</dbReference>
<proteinExistence type="predicted"/>
<dbReference type="Gene3D" id="2.60.200.20">
    <property type="match status" value="1"/>
</dbReference>
<feature type="binding site" evidence="2">
    <location>
        <position position="518"/>
    </location>
    <ligand>
        <name>substrate</name>
    </ligand>
</feature>
<gene>
    <name evidence="4" type="ORF">CJ030_MR7G014895</name>
</gene>
<dbReference type="SUPFAM" id="SSF56024">
    <property type="entry name" value="Phospholipase D/nuclease"/>
    <property type="match status" value="1"/>
</dbReference>
<dbReference type="PANTHER" id="PTHR12415">
    <property type="entry name" value="TYROSYL-DNA PHOSPHODIESTERASE 1"/>
    <property type="match status" value="1"/>
</dbReference>
<dbReference type="Gene3D" id="3.30.870.10">
    <property type="entry name" value="Endonuclease Chain A"/>
    <property type="match status" value="1"/>
</dbReference>
<evidence type="ECO:0000256" key="2">
    <source>
        <dbReference type="PIRSR" id="PIRSR610347-2"/>
    </source>
</evidence>
<feature type="active site" description="Nucleophile" evidence="1">
    <location>
        <position position="516"/>
    </location>
</feature>
<dbReference type="GO" id="GO:0008081">
    <property type="term" value="F:phosphoric diester hydrolase activity"/>
    <property type="evidence" value="ECO:0007669"/>
    <property type="project" value="InterPro"/>
</dbReference>
<dbReference type="GO" id="GO:0006281">
    <property type="term" value="P:DNA repair"/>
    <property type="evidence" value="ECO:0007669"/>
    <property type="project" value="InterPro"/>
</dbReference>
<dbReference type="Pfam" id="PF00498">
    <property type="entry name" value="FHA"/>
    <property type="match status" value="1"/>
</dbReference>
<accession>A0A6A1V8V6</accession>
<evidence type="ECO:0000256" key="1">
    <source>
        <dbReference type="PIRSR" id="PIRSR610347-1"/>
    </source>
</evidence>
<comment type="caution">
    <text evidence="4">The sequence shown here is derived from an EMBL/GenBank/DDBJ whole genome shotgun (WGS) entry which is preliminary data.</text>
</comment>
<dbReference type="PROSITE" id="PS50006">
    <property type="entry name" value="FHA_DOMAIN"/>
    <property type="match status" value="1"/>
</dbReference>
<dbReference type="Pfam" id="PF06087">
    <property type="entry name" value="Tyr-DNA_phospho"/>
    <property type="match status" value="1"/>
</dbReference>
<dbReference type="InterPro" id="IPR008984">
    <property type="entry name" value="SMAD_FHA_dom_sf"/>
</dbReference>
<name>A0A6A1V8V6_9ROSI</name>